<evidence type="ECO:0000256" key="6">
    <source>
        <dbReference type="ARBA" id="ARBA00023136"/>
    </source>
</evidence>
<dbReference type="GO" id="GO:0015288">
    <property type="term" value="F:porin activity"/>
    <property type="evidence" value="ECO:0007669"/>
    <property type="project" value="TreeGrafter"/>
</dbReference>
<evidence type="ECO:0000256" key="3">
    <source>
        <dbReference type="ARBA" id="ARBA00022448"/>
    </source>
</evidence>
<evidence type="ECO:0000256" key="5">
    <source>
        <dbReference type="ARBA" id="ARBA00022692"/>
    </source>
</evidence>
<dbReference type="GO" id="GO:1990281">
    <property type="term" value="C:efflux pump complex"/>
    <property type="evidence" value="ECO:0007669"/>
    <property type="project" value="TreeGrafter"/>
</dbReference>
<dbReference type="SUPFAM" id="SSF56954">
    <property type="entry name" value="Outer membrane efflux proteins (OEP)"/>
    <property type="match status" value="1"/>
</dbReference>
<evidence type="ECO:0000256" key="4">
    <source>
        <dbReference type="ARBA" id="ARBA00022452"/>
    </source>
</evidence>
<protein>
    <submittedName>
        <fullName evidence="9">TolC family protein</fullName>
    </submittedName>
</protein>
<keyword evidence="6" id="KW-0472">Membrane</keyword>
<evidence type="ECO:0000313" key="10">
    <source>
        <dbReference type="Proteomes" id="UP000321533"/>
    </source>
</evidence>
<sequence length="479" mass="53121">MKKKSIFLGIVLLVILQKNFAQDTTNISGTLTLKQCVDIALKNNIDINRSELDMQDSKVYLTQAQGNRLPYISGTINHGLSQGRAIDPFTNSYINQNLSYANYNLGANLYLWNAGSINNNVRASSLNFEASKMDWQQQKDNVTIQVILAYLQVLNNQEQLNAAVQQASVTRSQVERLAVLDKDGAIAPSTYYDTKGQLASDELSIVSLKNAVETSKLDLAKLMNVNYSKDMALEKIDISSALAIYDGTSQQVYDQAIKNLAMIKAVDLRKESAAKSLKAAKGQLYPSLILNGGLGTNYSNAASVAVLKGTSDVQTDNYVNVNDEKYFLYSPQNIYDSKKISYGDQWKNNFNSSVSIGIQIPILNGLQARSKVKQAVIQEKRSDINAKTAKTQLQQAVEQAYIDMNSAYERYQTLTSQVEDLTVSFKAAEVKFNAGVLTSVDYLLIKNKADNSNINLIAAKYDYILRTKILDFYQGKLSL</sequence>
<gene>
    <name evidence="9" type="ORF">FRZ67_22650</name>
</gene>
<evidence type="ECO:0000313" key="9">
    <source>
        <dbReference type="EMBL" id="QEC69958.1"/>
    </source>
</evidence>
<evidence type="ECO:0000256" key="8">
    <source>
        <dbReference type="SAM" id="SignalP"/>
    </source>
</evidence>
<dbReference type="RefSeq" id="WP_147192834.1">
    <property type="nucleotide sequence ID" value="NZ_CP042435.1"/>
</dbReference>
<keyword evidence="7" id="KW-0998">Cell outer membrane</keyword>
<feature type="signal peptide" evidence="8">
    <location>
        <begin position="1"/>
        <end position="21"/>
    </location>
</feature>
<reference evidence="9 10" key="1">
    <citation type="journal article" date="2016" name="Int. J. Syst. Evol. Microbiol.">
        <title>Panacibacter ginsenosidivorans gen. nov., sp. nov., with ginsenoside converting activity isolated from soil of a ginseng field.</title>
        <authorList>
            <person name="Siddiqi M.Z."/>
            <person name="Muhammad Shafi S."/>
            <person name="Choi K.D."/>
            <person name="Im W.T."/>
        </authorList>
    </citation>
    <scope>NUCLEOTIDE SEQUENCE [LARGE SCALE GENOMIC DNA]</scope>
    <source>
        <strain evidence="9 10">Gsoil1550</strain>
    </source>
</reference>
<dbReference type="GO" id="GO:0009279">
    <property type="term" value="C:cell outer membrane"/>
    <property type="evidence" value="ECO:0007669"/>
    <property type="project" value="UniProtKB-SubCell"/>
</dbReference>
<feature type="chain" id="PRO_5022719217" evidence="8">
    <location>
        <begin position="22"/>
        <end position="479"/>
    </location>
</feature>
<dbReference type="Gene3D" id="1.20.1600.10">
    <property type="entry name" value="Outer membrane efflux proteins (OEP)"/>
    <property type="match status" value="1"/>
</dbReference>
<dbReference type="InterPro" id="IPR051906">
    <property type="entry name" value="TolC-like"/>
</dbReference>
<dbReference type="Proteomes" id="UP000321533">
    <property type="component" value="Chromosome"/>
</dbReference>
<comment type="subcellular location">
    <subcellularLocation>
        <location evidence="1">Cell outer membrane</location>
    </subcellularLocation>
</comment>
<comment type="similarity">
    <text evidence="2">Belongs to the outer membrane factor (OMF) (TC 1.B.17) family.</text>
</comment>
<dbReference type="PANTHER" id="PTHR30026:SF20">
    <property type="entry name" value="OUTER MEMBRANE PROTEIN TOLC"/>
    <property type="match status" value="1"/>
</dbReference>
<dbReference type="GO" id="GO:0015562">
    <property type="term" value="F:efflux transmembrane transporter activity"/>
    <property type="evidence" value="ECO:0007669"/>
    <property type="project" value="InterPro"/>
</dbReference>
<keyword evidence="5" id="KW-0812">Transmembrane</keyword>
<dbReference type="Pfam" id="PF02321">
    <property type="entry name" value="OEP"/>
    <property type="match status" value="2"/>
</dbReference>
<dbReference type="OrthoDB" id="9811587at2"/>
<evidence type="ECO:0000256" key="7">
    <source>
        <dbReference type="ARBA" id="ARBA00023237"/>
    </source>
</evidence>
<keyword evidence="8" id="KW-0732">Signal</keyword>
<name>A0A5B8VI52_9BACT</name>
<evidence type="ECO:0000256" key="2">
    <source>
        <dbReference type="ARBA" id="ARBA00007613"/>
    </source>
</evidence>
<organism evidence="9 10">
    <name type="scientific">Panacibacter ginsenosidivorans</name>
    <dbReference type="NCBI Taxonomy" id="1813871"/>
    <lineage>
        <taxon>Bacteria</taxon>
        <taxon>Pseudomonadati</taxon>
        <taxon>Bacteroidota</taxon>
        <taxon>Chitinophagia</taxon>
        <taxon>Chitinophagales</taxon>
        <taxon>Chitinophagaceae</taxon>
        <taxon>Panacibacter</taxon>
    </lineage>
</organism>
<dbReference type="PANTHER" id="PTHR30026">
    <property type="entry name" value="OUTER MEMBRANE PROTEIN TOLC"/>
    <property type="match status" value="1"/>
</dbReference>
<dbReference type="KEGG" id="pgin:FRZ67_22650"/>
<proteinExistence type="inferred from homology"/>
<accession>A0A5B8VI52</accession>
<evidence type="ECO:0000256" key="1">
    <source>
        <dbReference type="ARBA" id="ARBA00004442"/>
    </source>
</evidence>
<dbReference type="AlphaFoldDB" id="A0A5B8VI52"/>
<keyword evidence="3" id="KW-0813">Transport</keyword>
<dbReference type="InterPro" id="IPR003423">
    <property type="entry name" value="OMP_efflux"/>
</dbReference>
<keyword evidence="10" id="KW-1185">Reference proteome</keyword>
<keyword evidence="4" id="KW-1134">Transmembrane beta strand</keyword>
<dbReference type="EMBL" id="CP042435">
    <property type="protein sequence ID" value="QEC69958.1"/>
    <property type="molecule type" value="Genomic_DNA"/>
</dbReference>